<sequence>MQHSRPLRHWARAALCAVTLGAASMANAADKPNILIIMGDDIGITNISSYSHGLMGYQTPNIDRLANEGMMFTDYYGEQSCTAGRSAFITGQHPVRTGLTKVGVPGAPVGIQPEDPTLAELLKPLGYATGQFGKNHLGDRNEFLPTEHGFDEFFGNLYHLNAEEGPEDPDWTTDPTIDKLLRPRGVIRSSADGKVEDLGPLTRERMETIDREFLQASMDFIDRSVKADKPFFVWFNSTRMHYYTHLSPDSAGLSGQDFYNDGMVEHDGQVGELLKQLDDLGIADNTIVLYTTDNGVHYNQWPDAGITPFRGEKNTNWEGGFRVPAVVRWPGHIAEDVVSNHIMSHQDWVPTLMAAAGVPDVKEQLLTGYRAGAKQFKVHLDGFNFLPYLQGESETSPRNQFYYFSDDGKFLAIRDGDWKVVFQEQRSRRFDVWRDPFVELRIPKVFNLRRDPFERADTDSNSYNVWWDKKVAVVGGPAMIRVQQFLSTFQEFPPRQRPASFTIDQMMEKFMNMQQQ</sequence>
<organism evidence="3 4">
    <name type="scientific">Halopseudomonas oceani</name>
    <dbReference type="NCBI Taxonomy" id="1708783"/>
    <lineage>
        <taxon>Bacteria</taxon>
        <taxon>Pseudomonadati</taxon>
        <taxon>Pseudomonadota</taxon>
        <taxon>Gammaproteobacteria</taxon>
        <taxon>Pseudomonadales</taxon>
        <taxon>Pseudomonadaceae</taxon>
        <taxon>Halopseudomonas</taxon>
    </lineage>
</organism>
<dbReference type="InterPro" id="IPR000917">
    <property type="entry name" value="Sulfatase_N"/>
</dbReference>
<dbReference type="Pfam" id="PF00884">
    <property type="entry name" value="Sulfatase"/>
    <property type="match status" value="1"/>
</dbReference>
<dbReference type="CDD" id="cd16142">
    <property type="entry name" value="ARS_like"/>
    <property type="match status" value="1"/>
</dbReference>
<dbReference type="AlphaFoldDB" id="A0A2P4F0L6"/>
<dbReference type="PANTHER" id="PTHR43751:SF2">
    <property type="entry name" value="SULFATASE N-TERMINAL DOMAIN-CONTAINING PROTEIN"/>
    <property type="match status" value="1"/>
</dbReference>
<dbReference type="RefSeq" id="WP_104736782.1">
    <property type="nucleotide sequence ID" value="NZ_BMHR01000002.1"/>
</dbReference>
<dbReference type="SUPFAM" id="SSF53649">
    <property type="entry name" value="Alkaline phosphatase-like"/>
    <property type="match status" value="1"/>
</dbReference>
<dbReference type="InterPro" id="IPR052701">
    <property type="entry name" value="GAG_Ulvan_Degrading_Sulfatases"/>
</dbReference>
<dbReference type="InterPro" id="IPR017850">
    <property type="entry name" value="Alkaline_phosphatase_core_sf"/>
</dbReference>
<comment type="caution">
    <text evidence="3">The sequence shown here is derived from an EMBL/GenBank/DDBJ whole genome shotgun (WGS) entry which is preliminary data.</text>
</comment>
<protein>
    <submittedName>
        <fullName evidence="3">Arylsulfatase</fullName>
    </submittedName>
</protein>
<feature type="domain" description="Sulfatase N-terminal" evidence="2">
    <location>
        <begin position="32"/>
        <end position="358"/>
    </location>
</feature>
<dbReference type="Gene3D" id="3.30.1120.10">
    <property type="match status" value="1"/>
</dbReference>
<evidence type="ECO:0000313" key="4">
    <source>
        <dbReference type="Proteomes" id="UP000243451"/>
    </source>
</evidence>
<dbReference type="PANTHER" id="PTHR43751">
    <property type="entry name" value="SULFATASE"/>
    <property type="match status" value="1"/>
</dbReference>
<keyword evidence="1" id="KW-0732">Signal</keyword>
<evidence type="ECO:0000313" key="3">
    <source>
        <dbReference type="EMBL" id="POB06533.1"/>
    </source>
</evidence>
<feature type="chain" id="PRO_5015158649" evidence="1">
    <location>
        <begin position="29"/>
        <end position="516"/>
    </location>
</feature>
<dbReference type="Gene3D" id="3.40.720.10">
    <property type="entry name" value="Alkaline Phosphatase, subunit A"/>
    <property type="match status" value="1"/>
</dbReference>
<evidence type="ECO:0000256" key="1">
    <source>
        <dbReference type="SAM" id="SignalP"/>
    </source>
</evidence>
<evidence type="ECO:0000259" key="2">
    <source>
        <dbReference type="Pfam" id="PF00884"/>
    </source>
</evidence>
<dbReference type="OrthoDB" id="9803751at2"/>
<feature type="signal peptide" evidence="1">
    <location>
        <begin position="1"/>
        <end position="28"/>
    </location>
</feature>
<keyword evidence="4" id="KW-1185">Reference proteome</keyword>
<name>A0A2P4F0L6_9GAMM</name>
<dbReference type="Proteomes" id="UP000243451">
    <property type="component" value="Unassembled WGS sequence"/>
</dbReference>
<proteinExistence type="predicted"/>
<dbReference type="EMBL" id="PPSK01000001">
    <property type="protein sequence ID" value="POB06533.1"/>
    <property type="molecule type" value="Genomic_DNA"/>
</dbReference>
<reference evidence="3 4" key="1">
    <citation type="submission" date="2018-01" db="EMBL/GenBank/DDBJ databases">
        <title>Draft genome of the type strain Pseudomonas oceani DSM 100277 isolated from the deep water in Okinawa trough, northwestern Pacific Ocean.</title>
        <authorList>
            <person name="Gomila M."/>
            <person name="Mulet M."/>
            <person name="Garcia-Valdes E."/>
            <person name="Lalucat J."/>
        </authorList>
    </citation>
    <scope>NUCLEOTIDE SEQUENCE [LARGE SCALE GENOMIC DNA]</scope>
    <source>
        <strain evidence="3 4">DSM 100277</strain>
    </source>
</reference>
<accession>A0A2P4F0L6</accession>
<gene>
    <name evidence="3" type="ORF">C1949_01995</name>
</gene>